<evidence type="ECO:0000313" key="2">
    <source>
        <dbReference type="Proteomes" id="UP001209878"/>
    </source>
</evidence>
<keyword evidence="2" id="KW-1185">Reference proteome</keyword>
<protein>
    <submittedName>
        <fullName evidence="1">Uncharacterized protein</fullName>
    </submittedName>
</protein>
<sequence>MCGVHAPCQSYTHTQTIQLKHKYTQAVATISQNHHIKYRPTGACSCCQAKYHRQCSIKYPINMCGRIVDVKQYVQFTQYETINITQTVDTLYKDNCYTEHLHER</sequence>
<evidence type="ECO:0000313" key="1">
    <source>
        <dbReference type="EMBL" id="KAK2173669.1"/>
    </source>
</evidence>
<organism evidence="1 2">
    <name type="scientific">Ridgeia piscesae</name>
    <name type="common">Tubeworm</name>
    <dbReference type="NCBI Taxonomy" id="27915"/>
    <lineage>
        <taxon>Eukaryota</taxon>
        <taxon>Metazoa</taxon>
        <taxon>Spiralia</taxon>
        <taxon>Lophotrochozoa</taxon>
        <taxon>Annelida</taxon>
        <taxon>Polychaeta</taxon>
        <taxon>Sedentaria</taxon>
        <taxon>Canalipalpata</taxon>
        <taxon>Sabellida</taxon>
        <taxon>Siboglinidae</taxon>
        <taxon>Ridgeia</taxon>
    </lineage>
</organism>
<comment type="caution">
    <text evidence="1">The sequence shown here is derived from an EMBL/GenBank/DDBJ whole genome shotgun (WGS) entry which is preliminary data.</text>
</comment>
<dbReference type="Proteomes" id="UP001209878">
    <property type="component" value="Unassembled WGS sequence"/>
</dbReference>
<name>A0AAD9KM57_RIDPI</name>
<accession>A0AAD9KM57</accession>
<dbReference type="EMBL" id="JAODUO010000857">
    <property type="protein sequence ID" value="KAK2173669.1"/>
    <property type="molecule type" value="Genomic_DNA"/>
</dbReference>
<gene>
    <name evidence="1" type="ORF">NP493_857g00007</name>
</gene>
<dbReference type="AlphaFoldDB" id="A0AAD9KM57"/>
<reference evidence="1" key="1">
    <citation type="journal article" date="2023" name="Mol. Biol. Evol.">
        <title>Third-Generation Sequencing Reveals the Adaptive Role of the Epigenome in Three Deep-Sea Polychaetes.</title>
        <authorList>
            <person name="Perez M."/>
            <person name="Aroh O."/>
            <person name="Sun Y."/>
            <person name="Lan Y."/>
            <person name="Juniper S.K."/>
            <person name="Young C.R."/>
            <person name="Angers B."/>
            <person name="Qian P.Y."/>
        </authorList>
    </citation>
    <scope>NUCLEOTIDE SEQUENCE</scope>
    <source>
        <strain evidence="1">R07B-5</strain>
    </source>
</reference>
<proteinExistence type="predicted"/>